<dbReference type="PANTHER" id="PTHR21227:SF0">
    <property type="entry name" value="TRNA-SPLICING ENDONUCLEASE SUBUNIT SEN2"/>
    <property type="match status" value="1"/>
</dbReference>
<dbReference type="GO" id="GO:0005634">
    <property type="term" value="C:nucleus"/>
    <property type="evidence" value="ECO:0007669"/>
    <property type="project" value="UniProtKB-ARBA"/>
</dbReference>
<dbReference type="KEGG" id="aqu:105313337"/>
<dbReference type="Gene3D" id="3.40.1350.10">
    <property type="match status" value="1"/>
</dbReference>
<dbReference type="Pfam" id="PF02778">
    <property type="entry name" value="tRNA_int_endo_N"/>
    <property type="match status" value="1"/>
</dbReference>
<dbReference type="InterPro" id="IPR036167">
    <property type="entry name" value="tRNA_intron_Endo_cat-like_sf"/>
</dbReference>
<dbReference type="GO" id="GO:0005737">
    <property type="term" value="C:cytoplasm"/>
    <property type="evidence" value="ECO:0007669"/>
    <property type="project" value="TreeGrafter"/>
</dbReference>
<feature type="region of interest" description="Disordered" evidence="4">
    <location>
        <begin position="240"/>
        <end position="285"/>
    </location>
</feature>
<dbReference type="AlphaFoldDB" id="A0A1X7UI77"/>
<evidence type="ECO:0000313" key="7">
    <source>
        <dbReference type="EnsemblMetazoa" id="Aqu2.1.27472_001"/>
    </source>
</evidence>
<dbReference type="PANTHER" id="PTHR21227">
    <property type="entry name" value="TRNA-SPLICING ENDONUCLEASE SUBUNIT SEN2"/>
    <property type="match status" value="1"/>
</dbReference>
<dbReference type="EnsemblMetazoa" id="XM_011406666.2">
    <property type="protein sequence ID" value="XP_011404968.1"/>
    <property type="gene ID" value="LOC105313337"/>
</dbReference>
<dbReference type="STRING" id="400682.A0A1X7UI77"/>
<feature type="domain" description="tRNA intron endonuclease N-terminal" evidence="6">
    <location>
        <begin position="28"/>
        <end position="133"/>
    </location>
</feature>
<evidence type="ECO:0000256" key="4">
    <source>
        <dbReference type="SAM" id="MobiDB-lite"/>
    </source>
</evidence>
<dbReference type="InParanoid" id="A0A1X7UI77"/>
<dbReference type="InterPro" id="IPR006676">
    <property type="entry name" value="tRNA_splic"/>
</dbReference>
<dbReference type="eggNOG" id="KOG4685">
    <property type="taxonomic scope" value="Eukaryota"/>
</dbReference>
<dbReference type="SUPFAM" id="SSF53032">
    <property type="entry name" value="tRNA-intron endonuclease catalytic domain-like"/>
    <property type="match status" value="1"/>
</dbReference>
<evidence type="ECO:0000259" key="5">
    <source>
        <dbReference type="Pfam" id="PF01974"/>
    </source>
</evidence>
<feature type="compositionally biased region" description="Basic and acidic residues" evidence="4">
    <location>
        <begin position="240"/>
        <end position="281"/>
    </location>
</feature>
<dbReference type="GO" id="GO:0003676">
    <property type="term" value="F:nucleic acid binding"/>
    <property type="evidence" value="ECO:0007669"/>
    <property type="project" value="InterPro"/>
</dbReference>
<dbReference type="Pfam" id="PF01974">
    <property type="entry name" value="tRNA_int_endo"/>
    <property type="match status" value="1"/>
</dbReference>
<reference evidence="8" key="1">
    <citation type="journal article" date="2010" name="Nature">
        <title>The Amphimedon queenslandica genome and the evolution of animal complexity.</title>
        <authorList>
            <person name="Srivastava M."/>
            <person name="Simakov O."/>
            <person name="Chapman J."/>
            <person name="Fahey B."/>
            <person name="Gauthier M.E."/>
            <person name="Mitros T."/>
            <person name="Richards G.S."/>
            <person name="Conaco C."/>
            <person name="Dacre M."/>
            <person name="Hellsten U."/>
            <person name="Larroux C."/>
            <person name="Putnam N.H."/>
            <person name="Stanke M."/>
            <person name="Adamska M."/>
            <person name="Darling A."/>
            <person name="Degnan S.M."/>
            <person name="Oakley T.H."/>
            <person name="Plachetzki D.C."/>
            <person name="Zhai Y."/>
            <person name="Adamski M."/>
            <person name="Calcino A."/>
            <person name="Cummins S.F."/>
            <person name="Goodstein D.M."/>
            <person name="Harris C."/>
            <person name="Jackson D.J."/>
            <person name="Leys S.P."/>
            <person name="Shu S."/>
            <person name="Woodcroft B.J."/>
            <person name="Vervoort M."/>
            <person name="Kosik K.S."/>
            <person name="Manning G."/>
            <person name="Degnan B.M."/>
            <person name="Rokhsar D.S."/>
        </authorList>
    </citation>
    <scope>NUCLEOTIDE SEQUENCE [LARGE SCALE GENOMIC DNA]</scope>
</reference>
<feature type="compositionally biased region" description="Polar residues" evidence="4">
    <location>
        <begin position="17"/>
        <end position="28"/>
    </location>
</feature>
<protein>
    <recommendedName>
        <fullName evidence="2">tRNA-intron lyase</fullName>
        <ecNumber evidence="2">4.6.1.16</ecNumber>
    </recommendedName>
</protein>
<evidence type="ECO:0000313" key="8">
    <source>
        <dbReference type="Proteomes" id="UP000007879"/>
    </source>
</evidence>
<evidence type="ECO:0000256" key="1">
    <source>
        <dbReference type="ARBA" id="ARBA00008078"/>
    </source>
</evidence>
<proteinExistence type="inferred from homology"/>
<dbReference type="InterPro" id="IPR006678">
    <property type="entry name" value="tRNA_intron_Endonuc_N"/>
</dbReference>
<dbReference type="InterPro" id="IPR006677">
    <property type="entry name" value="tRNA_intron_Endonuc_cat-like"/>
</dbReference>
<feature type="domain" description="tRNA intron endonuclease catalytic" evidence="5">
    <location>
        <begin position="144"/>
        <end position="228"/>
    </location>
</feature>
<sequence length="321" mass="36024">MSYIPPLTRHKKRSVSVRGTTPPSQKLSGTLIDNEIHITDPVSIEYLSSNGCFGNNTYLDIGVDPSVVTFSAPKRICSEQDDMSHTHDSARFDDTQKTPSLKLSLVEVLYLMHTFLIEVTSLECEKVSFEELWKNSEATHNTGFLARYIAYYHLRKSGWVPRCGLKFGAHFLLYKKSPAHSHSTYAVLVMEVPKCGKGGKDGLSWQEVMSVVRVNESAGKEVILCYVTLGAGVMERREIEQEKRKEKGEFERETEEGRGNKGEVGGEEKSGEEEKSCEETKTGSILREMSLNSLTALTDASTVEFIPVKRTVPHKIQRQQL</sequence>
<feature type="region of interest" description="Disordered" evidence="4">
    <location>
        <begin position="1"/>
        <end position="28"/>
    </location>
</feature>
<dbReference type="EC" id="4.6.1.16" evidence="2"/>
<dbReference type="OrthoDB" id="10249562at2759"/>
<dbReference type="GO" id="GO:0006388">
    <property type="term" value="P:tRNA splicing, via endonucleolytic cleavage and ligation"/>
    <property type="evidence" value="ECO:0007669"/>
    <property type="project" value="InterPro"/>
</dbReference>
<accession>A0A1X7UI77</accession>
<dbReference type="OMA" id="HTHDSAR"/>
<dbReference type="EnsemblMetazoa" id="Aqu2.1.27472_001">
    <property type="protein sequence ID" value="Aqu2.1.27472_001"/>
    <property type="gene ID" value="Aqu2.1.27472"/>
</dbReference>
<dbReference type="GO" id="GO:0000213">
    <property type="term" value="F:tRNA-intron lyase activity"/>
    <property type="evidence" value="ECO:0007669"/>
    <property type="project" value="UniProtKB-EC"/>
</dbReference>
<evidence type="ECO:0000259" key="6">
    <source>
        <dbReference type="Pfam" id="PF02778"/>
    </source>
</evidence>
<reference evidence="7" key="2">
    <citation type="submission" date="2017-05" db="UniProtKB">
        <authorList>
            <consortium name="EnsemblMetazoa"/>
        </authorList>
    </citation>
    <scope>IDENTIFICATION</scope>
</reference>
<comment type="catalytic activity">
    <reaction evidence="3">
        <text>pretRNA = a 3'-half-tRNA molecule with a 5'-OH end + a 5'-half-tRNA molecule with a 2',3'-cyclic phosphate end + an intron with a 2',3'-cyclic phosphate and a 5'-hydroxyl terminus.</text>
        <dbReference type="EC" id="4.6.1.16"/>
    </reaction>
</comment>
<name>A0A1X7UI77_AMPQE</name>
<keyword evidence="8" id="KW-1185">Reference proteome</keyword>
<dbReference type="Gene3D" id="3.40.1170.20">
    <property type="entry name" value="tRNA intron endonuclease, N-terminal domain"/>
    <property type="match status" value="1"/>
</dbReference>
<dbReference type="CDD" id="cd22363">
    <property type="entry name" value="tRNA-intron_lyase_C"/>
    <property type="match status" value="1"/>
</dbReference>
<evidence type="ECO:0000256" key="3">
    <source>
        <dbReference type="ARBA" id="ARBA00034031"/>
    </source>
</evidence>
<organism evidence="7">
    <name type="scientific">Amphimedon queenslandica</name>
    <name type="common">Sponge</name>
    <dbReference type="NCBI Taxonomy" id="400682"/>
    <lineage>
        <taxon>Eukaryota</taxon>
        <taxon>Metazoa</taxon>
        <taxon>Porifera</taxon>
        <taxon>Demospongiae</taxon>
        <taxon>Heteroscleromorpha</taxon>
        <taxon>Haplosclerida</taxon>
        <taxon>Niphatidae</taxon>
        <taxon>Amphimedon</taxon>
    </lineage>
</organism>
<gene>
    <name evidence="7" type="primary">105313337</name>
</gene>
<evidence type="ECO:0000256" key="2">
    <source>
        <dbReference type="ARBA" id="ARBA00012573"/>
    </source>
</evidence>
<dbReference type="Proteomes" id="UP000007879">
    <property type="component" value="Unassembled WGS sequence"/>
</dbReference>
<comment type="similarity">
    <text evidence="1">Belongs to the tRNA-intron endonuclease family.</text>
</comment>
<dbReference type="InterPro" id="IPR011856">
    <property type="entry name" value="tRNA_endonuc-like_dom_sf"/>
</dbReference>
<dbReference type="NCBIfam" id="TIGR00324">
    <property type="entry name" value="endA"/>
    <property type="match status" value="1"/>
</dbReference>